<name>A0ABT8TDG8_9GAMM</name>
<evidence type="ECO:0000313" key="5">
    <source>
        <dbReference type="Proteomes" id="UP001168380"/>
    </source>
</evidence>
<evidence type="ECO:0000259" key="3">
    <source>
        <dbReference type="Pfam" id="PF00881"/>
    </source>
</evidence>
<dbReference type="Proteomes" id="UP001168380">
    <property type="component" value="Unassembled WGS sequence"/>
</dbReference>
<keyword evidence="2" id="KW-0560">Oxidoreductase</keyword>
<proteinExistence type="inferred from homology"/>
<dbReference type="Pfam" id="PF00881">
    <property type="entry name" value="Nitroreductase"/>
    <property type="match status" value="1"/>
</dbReference>
<comment type="caution">
    <text evidence="4">The sequence shown here is derived from an EMBL/GenBank/DDBJ whole genome shotgun (WGS) entry which is preliminary data.</text>
</comment>
<accession>A0ABT8TDG8</accession>
<gene>
    <name evidence="4" type="ORF">QWI16_08145</name>
</gene>
<evidence type="ECO:0000256" key="1">
    <source>
        <dbReference type="ARBA" id="ARBA00007118"/>
    </source>
</evidence>
<feature type="domain" description="Nitroreductase" evidence="3">
    <location>
        <begin position="7"/>
        <end position="177"/>
    </location>
</feature>
<evidence type="ECO:0000313" key="4">
    <source>
        <dbReference type="EMBL" id="MDO3382144.1"/>
    </source>
</evidence>
<dbReference type="RefSeq" id="WP_302712304.1">
    <property type="nucleotide sequence ID" value="NZ_JAULRT010000052.1"/>
</dbReference>
<reference evidence="4" key="1">
    <citation type="submission" date="2023-07" db="EMBL/GenBank/DDBJ databases">
        <title>Gilvimarinus algae sp. nov., isolated from the surface of Kelp.</title>
        <authorList>
            <person name="Sun Y.Y."/>
            <person name="Gong Y."/>
            <person name="Du Z.J."/>
        </authorList>
    </citation>
    <scope>NUCLEOTIDE SEQUENCE</scope>
    <source>
        <strain evidence="4">SDUM040014</strain>
    </source>
</reference>
<dbReference type="CDD" id="cd02137">
    <property type="entry name" value="MhqN-like"/>
    <property type="match status" value="1"/>
</dbReference>
<dbReference type="Gene3D" id="3.40.109.10">
    <property type="entry name" value="NADH Oxidase"/>
    <property type="match status" value="1"/>
</dbReference>
<dbReference type="PANTHER" id="PTHR43673">
    <property type="entry name" value="NAD(P)H NITROREDUCTASE YDGI-RELATED"/>
    <property type="match status" value="1"/>
</dbReference>
<organism evidence="4 5">
    <name type="scientific">Gilvimarinus algae</name>
    <dbReference type="NCBI Taxonomy" id="3058037"/>
    <lineage>
        <taxon>Bacteria</taxon>
        <taxon>Pseudomonadati</taxon>
        <taxon>Pseudomonadota</taxon>
        <taxon>Gammaproteobacteria</taxon>
        <taxon>Cellvibrionales</taxon>
        <taxon>Cellvibrionaceae</taxon>
        <taxon>Gilvimarinus</taxon>
    </lineage>
</organism>
<evidence type="ECO:0000256" key="2">
    <source>
        <dbReference type="ARBA" id="ARBA00023002"/>
    </source>
</evidence>
<dbReference type="InterPro" id="IPR029479">
    <property type="entry name" value="Nitroreductase"/>
</dbReference>
<keyword evidence="5" id="KW-1185">Reference proteome</keyword>
<dbReference type="EMBL" id="JAULRT010000052">
    <property type="protein sequence ID" value="MDO3382144.1"/>
    <property type="molecule type" value="Genomic_DNA"/>
</dbReference>
<sequence>MNTLDAIYARRSAKHFDPHYPIPAAHEQQLLDATVQSPSCYNLQHWRLVVLRDPALRKTIRDTYGYQQTQITDASLLILFTADTKAWQKQPERYFANTPEGIREQLVGMIAPYFEGRPWIERDEAHRSVGLAAQTLMLAAEAMGYQSCPMMGYDLDGVAQLINLPEGFVMGPMVAIGKATEAPWPKPGQLPLKEIVRENTFA</sequence>
<dbReference type="PANTHER" id="PTHR43673:SF12">
    <property type="entry name" value="PROTEIN DRGA"/>
    <property type="match status" value="1"/>
</dbReference>
<comment type="similarity">
    <text evidence="1">Belongs to the nitroreductase family.</text>
</comment>
<dbReference type="SUPFAM" id="SSF55469">
    <property type="entry name" value="FMN-dependent nitroreductase-like"/>
    <property type="match status" value="1"/>
</dbReference>
<protein>
    <submittedName>
        <fullName evidence="4">Nitroreductase family protein</fullName>
    </submittedName>
</protein>
<dbReference type="InterPro" id="IPR000415">
    <property type="entry name" value="Nitroreductase-like"/>
</dbReference>